<organism evidence="1 2">
    <name type="scientific">Pedococcus badiiscoriae</name>
    <dbReference type="NCBI Taxonomy" id="642776"/>
    <lineage>
        <taxon>Bacteria</taxon>
        <taxon>Bacillati</taxon>
        <taxon>Actinomycetota</taxon>
        <taxon>Actinomycetes</taxon>
        <taxon>Micrococcales</taxon>
        <taxon>Intrasporangiaceae</taxon>
        <taxon>Pedococcus</taxon>
    </lineage>
</organism>
<dbReference type="SUPFAM" id="SSF53649">
    <property type="entry name" value="Alkaline phosphatase-like"/>
    <property type="match status" value="1"/>
</dbReference>
<dbReference type="EMBL" id="JACCAB010000001">
    <property type="protein sequence ID" value="NYG08645.1"/>
    <property type="molecule type" value="Genomic_DNA"/>
</dbReference>
<sequence>MNRRSVALAVAAGIGLVGAGAALPSSATAGAKPKAQHVLLLSVDGLHQSDLAYYVAQHPHSALAALVSHGIEYTHAKTTFPSDSFPGMVAQLTGGGPGTTNVYYDDTYNHALLPPATLDCSTAAPGTEVPWTEGIDKSQNPITLDAGQKINDPSLVKLPSNTKAQTLADSAAITKAILKMTPTPQALLDPAALPIARKTCTPVYPHNDLRVNTVFEVARAHGLRTAWSDKHPAYEILNGPSGTGVQDLFTPEINGAADSAGDDWTTDNALTQEYDSTKVAAVLNEIDGKDHSGVRSVGTPAAFGMNFQTVSTAEKLPTSDGLAGGYNPDGTPGPLLARAMDYVNTEVGRLRDEIHHRGLDSSTTIILSAKHGQSPTDRAALRRVDDGAIIDGINAGWASTHAGAAPLVAFAVNDDAMLMWLADRSPAALSFVKGYLLSHSAPANKDGDPKGTYSTTVPASGLTKVYTGTAVDTLFGAPQGDAHAPDLVGIVRYGVVYTGNVKKIAEHGGDVPADRDVPLVVSGAGAPHGVVNGAAVLTTQIAPSILHLIGLDPHSLEAVRKEHTAVLPKL</sequence>
<keyword evidence="2" id="KW-1185">Reference proteome</keyword>
<proteinExistence type="predicted"/>
<accession>A0A852WR11</accession>
<reference evidence="1 2" key="1">
    <citation type="submission" date="2020-07" db="EMBL/GenBank/DDBJ databases">
        <title>Sequencing the genomes of 1000 actinobacteria strains.</title>
        <authorList>
            <person name="Klenk H.-P."/>
        </authorList>
    </citation>
    <scope>NUCLEOTIDE SEQUENCE [LARGE SCALE GENOMIC DNA]</scope>
    <source>
        <strain evidence="1 2">DSM 23987</strain>
    </source>
</reference>
<dbReference type="Gene3D" id="3.40.720.10">
    <property type="entry name" value="Alkaline Phosphatase, subunit A"/>
    <property type="match status" value="2"/>
</dbReference>
<evidence type="ECO:0000313" key="1">
    <source>
        <dbReference type="EMBL" id="NYG08645.1"/>
    </source>
</evidence>
<evidence type="ECO:0000313" key="2">
    <source>
        <dbReference type="Proteomes" id="UP000573599"/>
    </source>
</evidence>
<dbReference type="RefSeq" id="WP_179423220.1">
    <property type="nucleotide sequence ID" value="NZ_JACCAB010000001.1"/>
</dbReference>
<gene>
    <name evidence="1" type="ORF">BJ986_003132</name>
</gene>
<dbReference type="Proteomes" id="UP000573599">
    <property type="component" value="Unassembled WGS sequence"/>
</dbReference>
<dbReference type="InterPro" id="IPR002591">
    <property type="entry name" value="Phosphodiest/P_Trfase"/>
</dbReference>
<protein>
    <recommendedName>
        <fullName evidence="3">Type I phosphodiesterase/nucleotide pyrophosphatase</fullName>
    </recommendedName>
</protein>
<dbReference type="AlphaFoldDB" id="A0A852WR11"/>
<dbReference type="Pfam" id="PF01663">
    <property type="entry name" value="Phosphodiest"/>
    <property type="match status" value="1"/>
</dbReference>
<evidence type="ECO:0008006" key="3">
    <source>
        <dbReference type="Google" id="ProtNLM"/>
    </source>
</evidence>
<dbReference type="InterPro" id="IPR017850">
    <property type="entry name" value="Alkaline_phosphatase_core_sf"/>
</dbReference>
<comment type="caution">
    <text evidence="1">The sequence shown here is derived from an EMBL/GenBank/DDBJ whole genome shotgun (WGS) entry which is preliminary data.</text>
</comment>
<name>A0A852WR11_9MICO</name>